<organism evidence="1 2">
    <name type="scientific">Mauremys mutica</name>
    <name type="common">yellowpond turtle</name>
    <dbReference type="NCBI Taxonomy" id="74926"/>
    <lineage>
        <taxon>Eukaryota</taxon>
        <taxon>Metazoa</taxon>
        <taxon>Chordata</taxon>
        <taxon>Craniata</taxon>
        <taxon>Vertebrata</taxon>
        <taxon>Euteleostomi</taxon>
        <taxon>Archelosauria</taxon>
        <taxon>Testudinata</taxon>
        <taxon>Testudines</taxon>
        <taxon>Cryptodira</taxon>
        <taxon>Durocryptodira</taxon>
        <taxon>Testudinoidea</taxon>
        <taxon>Geoemydidae</taxon>
        <taxon>Geoemydinae</taxon>
        <taxon>Mauremys</taxon>
    </lineage>
</organism>
<protein>
    <submittedName>
        <fullName evidence="1">Uncharacterized protein</fullName>
    </submittedName>
</protein>
<comment type="caution">
    <text evidence="1">The sequence shown here is derived from an EMBL/GenBank/DDBJ whole genome shotgun (WGS) entry which is preliminary data.</text>
</comment>
<gene>
    <name evidence="1" type="ORF">KIL84_005340</name>
</gene>
<dbReference type="Proteomes" id="UP000827986">
    <property type="component" value="Unassembled WGS sequence"/>
</dbReference>
<name>A0A9D3XHK4_9SAUR</name>
<proteinExistence type="predicted"/>
<reference evidence="1" key="1">
    <citation type="submission" date="2021-09" db="EMBL/GenBank/DDBJ databases">
        <title>The genome of Mauremys mutica provides insights into the evolution of semi-aquatic lifestyle.</title>
        <authorList>
            <person name="Gong S."/>
            <person name="Gao Y."/>
        </authorList>
    </citation>
    <scope>NUCLEOTIDE SEQUENCE</scope>
    <source>
        <strain evidence="1">MM-2020</strain>
        <tissue evidence="1">Muscle</tissue>
    </source>
</reference>
<accession>A0A9D3XHK4</accession>
<keyword evidence="2" id="KW-1185">Reference proteome</keyword>
<evidence type="ECO:0000313" key="1">
    <source>
        <dbReference type="EMBL" id="KAH1181614.1"/>
    </source>
</evidence>
<evidence type="ECO:0000313" key="2">
    <source>
        <dbReference type="Proteomes" id="UP000827986"/>
    </source>
</evidence>
<dbReference type="EMBL" id="JAHDVG010000468">
    <property type="protein sequence ID" value="KAH1181614.1"/>
    <property type="molecule type" value="Genomic_DNA"/>
</dbReference>
<sequence length="106" mass="12075">MLILLVQLKECCTKSVFKCKKKNVKRNIHQGNKDLNSNQEHLNSIVHMDISSSCPKSSGSRKNKNEVLFGKMPVLSSILFFKEKVNAVSFLTPTFKFQMHLLIPNP</sequence>
<dbReference type="AlphaFoldDB" id="A0A9D3XHK4"/>